<proteinExistence type="predicted"/>
<organism evidence="2 3">
    <name type="scientific">Christensenella hongkongensis</name>
    <dbReference type="NCBI Taxonomy" id="270498"/>
    <lineage>
        <taxon>Bacteria</taxon>
        <taxon>Bacillati</taxon>
        <taxon>Bacillota</taxon>
        <taxon>Clostridia</taxon>
        <taxon>Christensenellales</taxon>
        <taxon>Christensenellaceae</taxon>
        <taxon>Christensenella</taxon>
    </lineage>
</organism>
<evidence type="ECO:0000256" key="1">
    <source>
        <dbReference type="SAM" id="Phobius"/>
    </source>
</evidence>
<comment type="caution">
    <text evidence="2">The sequence shown here is derived from an EMBL/GenBank/DDBJ whole genome shotgun (WGS) entry which is preliminary data.</text>
</comment>
<feature type="transmembrane region" description="Helical" evidence="1">
    <location>
        <begin position="112"/>
        <end position="129"/>
    </location>
</feature>
<sequence length="155" mass="17752">MIRKIVDFAEGIKAEKLLKVAGVLLFIIGALDAVGVLSFYLLGMNMVLSYQPDWKLVLLDGVMPVVELVAGGFAFYFIRHPQKHLGASIMAMVMVLLSTFMANLFTDFMEKAFVYVSLVPAYLYLFGATKLRERIKYKDYAVYKEFYEQHRKENE</sequence>
<dbReference type="STRING" id="270498.CHK_1388"/>
<dbReference type="AlphaFoldDB" id="A0A0M2NJ71"/>
<evidence type="ECO:0000313" key="2">
    <source>
        <dbReference type="EMBL" id="KKI51001.1"/>
    </source>
</evidence>
<keyword evidence="1" id="KW-0472">Membrane</keyword>
<feature type="transmembrane region" description="Helical" evidence="1">
    <location>
        <begin position="85"/>
        <end position="106"/>
    </location>
</feature>
<evidence type="ECO:0000313" key="3">
    <source>
        <dbReference type="Proteomes" id="UP000034076"/>
    </source>
</evidence>
<accession>A0A0M2NJ71</accession>
<dbReference type="Proteomes" id="UP000034076">
    <property type="component" value="Unassembled WGS sequence"/>
</dbReference>
<dbReference type="EMBL" id="LAYJ01000088">
    <property type="protein sequence ID" value="KKI51001.1"/>
    <property type="molecule type" value="Genomic_DNA"/>
</dbReference>
<keyword evidence="3" id="KW-1185">Reference proteome</keyword>
<feature type="transmembrane region" description="Helical" evidence="1">
    <location>
        <begin position="20"/>
        <end position="42"/>
    </location>
</feature>
<keyword evidence="1" id="KW-0812">Transmembrane</keyword>
<protein>
    <submittedName>
        <fullName evidence="2">Uncharacterized protein</fullName>
    </submittedName>
</protein>
<keyword evidence="1" id="KW-1133">Transmembrane helix</keyword>
<name>A0A0M2NJ71_9FIRM</name>
<feature type="transmembrane region" description="Helical" evidence="1">
    <location>
        <begin position="54"/>
        <end position="78"/>
    </location>
</feature>
<gene>
    <name evidence="2" type="ORF">CHK_1388</name>
</gene>
<reference evidence="2 3" key="1">
    <citation type="submission" date="2015-04" db="EMBL/GenBank/DDBJ databases">
        <title>Draft genome sequence of bacteremic isolate Catabacter hongkongensis type strain HKU16T.</title>
        <authorList>
            <person name="Lau S.K."/>
            <person name="Teng J.L."/>
            <person name="Huang Y."/>
            <person name="Curreem S.O."/>
            <person name="Tsui S.K."/>
            <person name="Woo P.C."/>
        </authorList>
    </citation>
    <scope>NUCLEOTIDE SEQUENCE [LARGE SCALE GENOMIC DNA]</scope>
    <source>
        <strain evidence="2 3">HKU16</strain>
    </source>
</reference>